<accession>A0A2H3JCF0</accession>
<feature type="region of interest" description="Disordered" evidence="2">
    <location>
        <begin position="287"/>
        <end position="307"/>
    </location>
</feature>
<protein>
    <submittedName>
        <fullName evidence="3">Uncharacterized protein</fullName>
    </submittedName>
</protein>
<evidence type="ECO:0000256" key="1">
    <source>
        <dbReference type="SAM" id="Coils"/>
    </source>
</evidence>
<reference evidence="3 4" key="1">
    <citation type="journal article" date="2012" name="Science">
        <title>The Paleozoic origin of enzymatic lignin decomposition reconstructed from 31 fungal genomes.</title>
        <authorList>
            <person name="Floudas D."/>
            <person name="Binder M."/>
            <person name="Riley R."/>
            <person name="Barry K."/>
            <person name="Blanchette R.A."/>
            <person name="Henrissat B."/>
            <person name="Martinez A.T."/>
            <person name="Otillar R."/>
            <person name="Spatafora J.W."/>
            <person name="Yadav J.S."/>
            <person name="Aerts A."/>
            <person name="Benoit I."/>
            <person name="Boyd A."/>
            <person name="Carlson A."/>
            <person name="Copeland A."/>
            <person name="Coutinho P.M."/>
            <person name="de Vries R.P."/>
            <person name="Ferreira P."/>
            <person name="Findley K."/>
            <person name="Foster B."/>
            <person name="Gaskell J."/>
            <person name="Glotzer D."/>
            <person name="Gorecki P."/>
            <person name="Heitman J."/>
            <person name="Hesse C."/>
            <person name="Hori C."/>
            <person name="Igarashi K."/>
            <person name="Jurgens J.A."/>
            <person name="Kallen N."/>
            <person name="Kersten P."/>
            <person name="Kohler A."/>
            <person name="Kuees U."/>
            <person name="Kumar T.K.A."/>
            <person name="Kuo A."/>
            <person name="LaButti K."/>
            <person name="Larrondo L.F."/>
            <person name="Lindquist E."/>
            <person name="Ling A."/>
            <person name="Lombard V."/>
            <person name="Lucas S."/>
            <person name="Lundell T."/>
            <person name="Martin R."/>
            <person name="McLaughlin D.J."/>
            <person name="Morgenstern I."/>
            <person name="Morin E."/>
            <person name="Murat C."/>
            <person name="Nagy L.G."/>
            <person name="Nolan M."/>
            <person name="Ohm R.A."/>
            <person name="Patyshakuliyeva A."/>
            <person name="Rokas A."/>
            <person name="Ruiz-Duenas F.J."/>
            <person name="Sabat G."/>
            <person name="Salamov A."/>
            <person name="Samejima M."/>
            <person name="Schmutz J."/>
            <person name="Slot J.C."/>
            <person name="St John F."/>
            <person name="Stenlid J."/>
            <person name="Sun H."/>
            <person name="Sun S."/>
            <person name="Syed K."/>
            <person name="Tsang A."/>
            <person name="Wiebenga A."/>
            <person name="Young D."/>
            <person name="Pisabarro A."/>
            <person name="Eastwood D.C."/>
            <person name="Martin F."/>
            <person name="Cullen D."/>
            <person name="Grigoriev I.V."/>
            <person name="Hibbett D.S."/>
        </authorList>
    </citation>
    <scope>NUCLEOTIDE SEQUENCE [LARGE SCALE GENOMIC DNA]</scope>
    <source>
        <strain evidence="3 4">MD-104</strain>
    </source>
</reference>
<feature type="region of interest" description="Disordered" evidence="2">
    <location>
        <begin position="191"/>
        <end position="218"/>
    </location>
</feature>
<keyword evidence="1" id="KW-0175">Coiled coil</keyword>
<feature type="coiled-coil region" evidence="1">
    <location>
        <begin position="76"/>
        <end position="152"/>
    </location>
</feature>
<name>A0A2H3JCF0_WOLCO</name>
<feature type="coiled-coil region" evidence="1">
    <location>
        <begin position="378"/>
        <end position="405"/>
    </location>
</feature>
<proteinExistence type="predicted"/>
<dbReference type="AlphaFoldDB" id="A0A2H3JCF0"/>
<evidence type="ECO:0000313" key="4">
    <source>
        <dbReference type="Proteomes" id="UP000218811"/>
    </source>
</evidence>
<sequence length="467" mass="51805">MSLSARKAPVSRPSLLARFTSYTTAFLDKSEADQASLFPSEERNATPMSGSPTSSVLSLPIAPPQSTPAEISLKRSEDLQRQLDNSNVALKSKTAEATALESRVRELEALLSTSRAETEAAQTALRAQEEARARAEETCSGLRVQLEEARAESTRHSSELTIAHDELAEWRNAEESRAAELDAERASRLRAESELEASREENRQIDAARAEATAEAESSATQLRDASVYIEDLTALCASLKAENATGSARVDELSHAVETEREGRERAESDVKDALGRIESLEAQLEQEKSQLTRVKSEQEDQEVRHREDISAMKTEHERLLQEAVQQTKNDAETKHSEETQFAISRLATAHQATLQKLEQQHRSAFLSTVRSSETRLSERDVQIKSLQEELAQSRADLGAATHQLRIMRVELDAAREREAVTDQQRMIGDVLPKSLVPALATILMSVNASVRVVKQIWERPGPLHF</sequence>
<evidence type="ECO:0000313" key="3">
    <source>
        <dbReference type="EMBL" id="PCH39942.1"/>
    </source>
</evidence>
<gene>
    <name evidence="3" type="ORF">WOLCODRAFT_161974</name>
</gene>
<organism evidence="3 4">
    <name type="scientific">Wolfiporia cocos (strain MD-104)</name>
    <name type="common">Brown rot fungus</name>
    <dbReference type="NCBI Taxonomy" id="742152"/>
    <lineage>
        <taxon>Eukaryota</taxon>
        <taxon>Fungi</taxon>
        <taxon>Dikarya</taxon>
        <taxon>Basidiomycota</taxon>
        <taxon>Agaricomycotina</taxon>
        <taxon>Agaricomycetes</taxon>
        <taxon>Polyporales</taxon>
        <taxon>Phaeolaceae</taxon>
        <taxon>Wolfiporia</taxon>
    </lineage>
</organism>
<feature type="compositionally biased region" description="Basic and acidic residues" evidence="2">
    <location>
        <begin position="191"/>
        <end position="209"/>
    </location>
</feature>
<feature type="compositionally biased region" description="Polar residues" evidence="2">
    <location>
        <begin position="46"/>
        <end position="57"/>
    </location>
</feature>
<feature type="region of interest" description="Disordered" evidence="2">
    <location>
        <begin position="37"/>
        <end position="58"/>
    </location>
</feature>
<keyword evidence="4" id="KW-1185">Reference proteome</keyword>
<dbReference type="OrthoDB" id="2779278at2759"/>
<feature type="region of interest" description="Disordered" evidence="2">
    <location>
        <begin position="252"/>
        <end position="272"/>
    </location>
</feature>
<dbReference type="STRING" id="742152.A0A2H3JCF0"/>
<dbReference type="EMBL" id="KB468053">
    <property type="protein sequence ID" value="PCH39942.1"/>
    <property type="molecule type" value="Genomic_DNA"/>
</dbReference>
<dbReference type="OMA" id="LTIAHDE"/>
<evidence type="ECO:0000256" key="2">
    <source>
        <dbReference type="SAM" id="MobiDB-lite"/>
    </source>
</evidence>
<dbReference type="Proteomes" id="UP000218811">
    <property type="component" value="Unassembled WGS sequence"/>
</dbReference>